<dbReference type="GO" id="GO:0004673">
    <property type="term" value="F:protein histidine kinase activity"/>
    <property type="evidence" value="ECO:0007669"/>
    <property type="project" value="UniProtKB-EC"/>
</dbReference>
<evidence type="ECO:0000256" key="8">
    <source>
        <dbReference type="SAM" id="Phobius"/>
    </source>
</evidence>
<keyword evidence="6" id="KW-0067">ATP-binding</keyword>
<dbReference type="PANTHER" id="PTHR44936">
    <property type="entry name" value="SENSOR PROTEIN CREC"/>
    <property type="match status" value="1"/>
</dbReference>
<dbReference type="EMBL" id="FNBK01000014">
    <property type="protein sequence ID" value="SDG04535.1"/>
    <property type="molecule type" value="Genomic_DNA"/>
</dbReference>
<dbReference type="Gene3D" id="3.30.565.10">
    <property type="entry name" value="Histidine kinase-like ATPase, C-terminal domain"/>
    <property type="match status" value="1"/>
</dbReference>
<dbReference type="Pfam" id="PF02518">
    <property type="entry name" value="HATPase_c"/>
    <property type="match status" value="1"/>
</dbReference>
<feature type="transmembrane region" description="Helical" evidence="8">
    <location>
        <begin position="204"/>
        <end position="223"/>
    </location>
</feature>
<feature type="transmembrane region" description="Helical" evidence="8">
    <location>
        <begin position="34"/>
        <end position="56"/>
    </location>
</feature>
<evidence type="ECO:0000256" key="4">
    <source>
        <dbReference type="ARBA" id="ARBA00022741"/>
    </source>
</evidence>
<keyword evidence="3" id="KW-0808">Transferase</keyword>
<protein>
    <recommendedName>
        <fullName evidence="2">histidine kinase</fullName>
        <ecNumber evidence="2">2.7.13.3</ecNumber>
    </recommendedName>
</protein>
<dbReference type="OrthoDB" id="3369at2157"/>
<dbReference type="GO" id="GO:0005524">
    <property type="term" value="F:ATP binding"/>
    <property type="evidence" value="ECO:0007669"/>
    <property type="project" value="UniProtKB-KW"/>
</dbReference>
<dbReference type="PROSITE" id="PS50109">
    <property type="entry name" value="HIS_KIN"/>
    <property type="match status" value="1"/>
</dbReference>
<name>A0A1G7R1B4_9EURY</name>
<sequence length="552" mass="59962">MLFPQFRFVVISLLGAVLSLLVVIPALRNRDKPGATGLLMVAPGASLFSLGLTLFATPLPDWAVYAANNVVVASGVLLGFGWLVTVGEHTETIVPDRRVFAAGGSYFTIVQTLALTDPLHHLFFSPIYLRQSEPLLVLPLPLNIVHILCMYGLILAACGLLFSDVLETTDARRTQSGLLLACIVPPLALNVLDLLGITSLNWTALGFVVMTLGIGWAVLRADFLDLVPVSRGRALRSMSDPVVAIDTEGRVIDANPAARDLSDVDSGYQNVTVGSFFQPFPDLVERLKTGTEGTIAVTHGGRKRDFSLIVSEINGRGDSPLARVIVFREVTQLKQRERELDLLSQVQSRVLRHNIRNELDVIKAQNEQLLVELEGRRAELAETTISSADRLLSISSKTRVAEQLIESDENPTMIDLAATVEQLLETHRETYPEVAFSDRLPNSCPVETLPSIRLALDNLVENAAEHNTAADPAVEVVLTETDDEVAVSITDNGPGIPEQELAVRDRGRETSLEHGIGVGLWVVDLVIERSGASLSFESDTGGTTATIRIPRQ</sequence>
<keyword evidence="8" id="KW-1133">Transmembrane helix</keyword>
<dbReference type="EC" id="2.7.13.3" evidence="2"/>
<reference evidence="11" key="1">
    <citation type="submission" date="2016-10" db="EMBL/GenBank/DDBJ databases">
        <authorList>
            <person name="Varghese N."/>
            <person name="Submissions S."/>
        </authorList>
    </citation>
    <scope>NUCLEOTIDE SEQUENCE [LARGE SCALE GENOMIC DNA]</scope>
    <source>
        <strain evidence="11">IBRC-M 10760</strain>
    </source>
</reference>
<feature type="domain" description="Histidine kinase" evidence="9">
    <location>
        <begin position="350"/>
        <end position="552"/>
    </location>
</feature>
<feature type="coiled-coil region" evidence="7">
    <location>
        <begin position="352"/>
        <end position="383"/>
    </location>
</feature>
<evidence type="ECO:0000256" key="1">
    <source>
        <dbReference type="ARBA" id="ARBA00000085"/>
    </source>
</evidence>
<proteinExistence type="predicted"/>
<keyword evidence="11" id="KW-1185">Reference proteome</keyword>
<evidence type="ECO:0000256" key="2">
    <source>
        <dbReference type="ARBA" id="ARBA00012438"/>
    </source>
</evidence>
<organism evidence="10 11">
    <name type="scientific">Halorientalis regularis</name>
    <dbReference type="NCBI Taxonomy" id="660518"/>
    <lineage>
        <taxon>Archaea</taxon>
        <taxon>Methanobacteriati</taxon>
        <taxon>Methanobacteriota</taxon>
        <taxon>Stenosarchaea group</taxon>
        <taxon>Halobacteria</taxon>
        <taxon>Halobacteriales</taxon>
        <taxon>Haloarculaceae</taxon>
        <taxon>Halorientalis</taxon>
    </lineage>
</organism>
<dbReference type="SUPFAM" id="SSF55874">
    <property type="entry name" value="ATPase domain of HSP90 chaperone/DNA topoisomerase II/histidine kinase"/>
    <property type="match status" value="1"/>
</dbReference>
<keyword evidence="8" id="KW-0812">Transmembrane</keyword>
<dbReference type="RefSeq" id="WP_092694184.1">
    <property type="nucleotide sequence ID" value="NZ_FNBK01000014.1"/>
</dbReference>
<dbReference type="InterPro" id="IPR050980">
    <property type="entry name" value="2C_sensor_his_kinase"/>
</dbReference>
<gene>
    <name evidence="10" type="ORF">SAMN05216218_1142</name>
</gene>
<evidence type="ECO:0000256" key="5">
    <source>
        <dbReference type="ARBA" id="ARBA00022777"/>
    </source>
</evidence>
<dbReference type="Pfam" id="PF16927">
    <property type="entry name" value="HisKA_7TM"/>
    <property type="match status" value="1"/>
</dbReference>
<dbReference type="InterPro" id="IPR036890">
    <property type="entry name" value="HATPase_C_sf"/>
</dbReference>
<dbReference type="InterPro" id="IPR005467">
    <property type="entry name" value="His_kinase_dom"/>
</dbReference>
<dbReference type="SMART" id="SM00387">
    <property type="entry name" value="HATPase_c"/>
    <property type="match status" value="1"/>
</dbReference>
<feature type="transmembrane region" description="Helical" evidence="8">
    <location>
        <begin position="144"/>
        <end position="166"/>
    </location>
</feature>
<dbReference type="InterPro" id="IPR004358">
    <property type="entry name" value="Sig_transdc_His_kin-like_C"/>
</dbReference>
<dbReference type="STRING" id="660518.SAMN05216218_1142"/>
<evidence type="ECO:0000256" key="6">
    <source>
        <dbReference type="ARBA" id="ARBA00022840"/>
    </source>
</evidence>
<feature type="transmembrane region" description="Helical" evidence="8">
    <location>
        <begin position="62"/>
        <end position="87"/>
    </location>
</feature>
<dbReference type="PANTHER" id="PTHR44936:SF10">
    <property type="entry name" value="SENSOR PROTEIN RSTB"/>
    <property type="match status" value="1"/>
</dbReference>
<evidence type="ECO:0000256" key="3">
    <source>
        <dbReference type="ARBA" id="ARBA00022679"/>
    </source>
</evidence>
<feature type="transmembrane region" description="Helical" evidence="8">
    <location>
        <begin position="6"/>
        <end position="27"/>
    </location>
</feature>
<dbReference type="Proteomes" id="UP000199076">
    <property type="component" value="Unassembled WGS sequence"/>
</dbReference>
<dbReference type="InterPro" id="IPR003594">
    <property type="entry name" value="HATPase_dom"/>
</dbReference>
<keyword evidence="5" id="KW-0418">Kinase</keyword>
<keyword evidence="7" id="KW-0175">Coiled coil</keyword>
<evidence type="ECO:0000313" key="10">
    <source>
        <dbReference type="EMBL" id="SDG04535.1"/>
    </source>
</evidence>
<dbReference type="Gene3D" id="3.30.450.20">
    <property type="entry name" value="PAS domain"/>
    <property type="match status" value="1"/>
</dbReference>
<dbReference type="InterPro" id="IPR000014">
    <property type="entry name" value="PAS"/>
</dbReference>
<feature type="transmembrane region" description="Helical" evidence="8">
    <location>
        <begin position="178"/>
        <end position="198"/>
    </location>
</feature>
<dbReference type="SUPFAM" id="SSF55785">
    <property type="entry name" value="PYP-like sensor domain (PAS domain)"/>
    <property type="match status" value="1"/>
</dbReference>
<evidence type="ECO:0000313" key="11">
    <source>
        <dbReference type="Proteomes" id="UP000199076"/>
    </source>
</evidence>
<dbReference type="Pfam" id="PF13188">
    <property type="entry name" value="PAS_8"/>
    <property type="match status" value="1"/>
</dbReference>
<comment type="catalytic activity">
    <reaction evidence="1">
        <text>ATP + protein L-histidine = ADP + protein N-phospho-L-histidine.</text>
        <dbReference type="EC" id="2.7.13.3"/>
    </reaction>
</comment>
<dbReference type="PRINTS" id="PR00344">
    <property type="entry name" value="BCTRLSENSOR"/>
</dbReference>
<evidence type="ECO:0000256" key="7">
    <source>
        <dbReference type="SAM" id="Coils"/>
    </source>
</evidence>
<keyword evidence="4" id="KW-0547">Nucleotide-binding</keyword>
<dbReference type="InterPro" id="IPR031621">
    <property type="entry name" value="HisKA_7TM"/>
</dbReference>
<keyword evidence="8" id="KW-0472">Membrane</keyword>
<accession>A0A1G7R1B4</accession>
<dbReference type="CDD" id="cd00075">
    <property type="entry name" value="HATPase"/>
    <property type="match status" value="1"/>
</dbReference>
<dbReference type="InterPro" id="IPR035965">
    <property type="entry name" value="PAS-like_dom_sf"/>
</dbReference>
<dbReference type="AlphaFoldDB" id="A0A1G7R1B4"/>
<evidence type="ECO:0000259" key="9">
    <source>
        <dbReference type="PROSITE" id="PS50109"/>
    </source>
</evidence>
<feature type="transmembrane region" description="Helical" evidence="8">
    <location>
        <begin position="99"/>
        <end position="124"/>
    </location>
</feature>